<comment type="caution">
    <text evidence="1">The sequence shown here is derived from an EMBL/GenBank/DDBJ whole genome shotgun (WGS) entry which is preliminary data.</text>
</comment>
<gene>
    <name evidence="1" type="ORF">BCR15_05630</name>
</gene>
<dbReference type="InterPro" id="IPR050155">
    <property type="entry name" value="HAD-like_hydrolase_sf"/>
</dbReference>
<proteinExistence type="predicted"/>
<dbReference type="RefSeq" id="WP_068751874.1">
    <property type="nucleotide sequence ID" value="NZ_LR214441.1"/>
</dbReference>
<dbReference type="PANTHER" id="PTHR43434">
    <property type="entry name" value="PHOSPHOGLYCOLATE PHOSPHATASE"/>
    <property type="match status" value="1"/>
</dbReference>
<reference evidence="2" key="1">
    <citation type="submission" date="2016-07" db="EMBL/GenBank/DDBJ databases">
        <authorList>
            <person name="Florea S."/>
            <person name="Webb J.S."/>
            <person name="Jaromczyk J."/>
            <person name="Schardl C.L."/>
        </authorList>
    </citation>
    <scope>NUCLEOTIDE SEQUENCE [LARGE SCALE GENOMIC DNA]</scope>
    <source>
        <strain evidence="2">IPBSL-7</strain>
    </source>
</reference>
<keyword evidence="2" id="KW-1185">Reference proteome</keyword>
<dbReference type="InterPro" id="IPR036412">
    <property type="entry name" value="HAD-like_sf"/>
</dbReference>
<dbReference type="SFLD" id="SFLDG01129">
    <property type="entry name" value="C1.5:_HAD__Beta-PGM__Phosphata"/>
    <property type="match status" value="1"/>
</dbReference>
<dbReference type="Gene3D" id="1.10.150.240">
    <property type="entry name" value="Putative phosphatase, domain 2"/>
    <property type="match status" value="1"/>
</dbReference>
<dbReference type="NCBIfam" id="TIGR01549">
    <property type="entry name" value="HAD-SF-IA-v1"/>
    <property type="match status" value="1"/>
</dbReference>
<dbReference type="GO" id="GO:0006281">
    <property type="term" value="P:DNA repair"/>
    <property type="evidence" value="ECO:0007669"/>
    <property type="project" value="TreeGrafter"/>
</dbReference>
<dbReference type="EMBL" id="MBQD01000022">
    <property type="protein sequence ID" value="OCL33308.1"/>
    <property type="molecule type" value="Genomic_DNA"/>
</dbReference>
<name>A0A1C0AL75_9ACTN</name>
<dbReference type="SFLD" id="SFLDS00003">
    <property type="entry name" value="Haloacid_Dehalogenase"/>
    <property type="match status" value="1"/>
</dbReference>
<organism evidence="1 2">
    <name type="scientific">Tessaracoccus lapidicaptus</name>
    <dbReference type="NCBI Taxonomy" id="1427523"/>
    <lineage>
        <taxon>Bacteria</taxon>
        <taxon>Bacillati</taxon>
        <taxon>Actinomycetota</taxon>
        <taxon>Actinomycetes</taxon>
        <taxon>Propionibacteriales</taxon>
        <taxon>Propionibacteriaceae</taxon>
        <taxon>Tessaracoccus</taxon>
    </lineage>
</organism>
<evidence type="ECO:0000313" key="2">
    <source>
        <dbReference type="Proteomes" id="UP000093501"/>
    </source>
</evidence>
<dbReference type="InterPro" id="IPR023198">
    <property type="entry name" value="PGP-like_dom2"/>
</dbReference>
<dbReference type="Pfam" id="PF00702">
    <property type="entry name" value="Hydrolase"/>
    <property type="match status" value="1"/>
</dbReference>
<dbReference type="SUPFAM" id="SSF56784">
    <property type="entry name" value="HAD-like"/>
    <property type="match status" value="1"/>
</dbReference>
<dbReference type="PANTHER" id="PTHR43434:SF25">
    <property type="entry name" value="PHOSPHOGLYCOLATE PHOSPHATASE"/>
    <property type="match status" value="1"/>
</dbReference>
<evidence type="ECO:0000313" key="1">
    <source>
        <dbReference type="EMBL" id="OCL33308.1"/>
    </source>
</evidence>
<protein>
    <submittedName>
        <fullName evidence="1">Uncharacterized protein</fullName>
    </submittedName>
</protein>
<dbReference type="InterPro" id="IPR006439">
    <property type="entry name" value="HAD-SF_hydro_IA"/>
</dbReference>
<dbReference type="NCBIfam" id="TIGR01509">
    <property type="entry name" value="HAD-SF-IA-v3"/>
    <property type="match status" value="1"/>
</dbReference>
<accession>A0A1C0AL75</accession>
<sequence length="211" mass="22193">MYRHVFWDMGGTLVDTYPQLDRALAAVVADHGGSVDVHEVSRLTRVSTGHAVAHLSARFGVPEAAFEAAEEALKARWRATPAPAMPGAAALLHDVRAAGGLNLVVTHRDRTSAESLLTGIGLEVDDLISTADGYPRKPDPAMYRAMLERHGLDPAQCLAVGDRPIDAEAAAGAGLATATLESPEAPVDDEADHSVATLDELRPLLGLAPAR</sequence>
<dbReference type="InterPro" id="IPR023214">
    <property type="entry name" value="HAD_sf"/>
</dbReference>
<dbReference type="GO" id="GO:0005829">
    <property type="term" value="C:cytosol"/>
    <property type="evidence" value="ECO:0007669"/>
    <property type="project" value="TreeGrafter"/>
</dbReference>
<dbReference type="Gene3D" id="3.40.50.1000">
    <property type="entry name" value="HAD superfamily/HAD-like"/>
    <property type="match status" value="1"/>
</dbReference>
<dbReference type="Proteomes" id="UP000093501">
    <property type="component" value="Unassembled WGS sequence"/>
</dbReference>
<dbReference type="GO" id="GO:0008967">
    <property type="term" value="F:phosphoglycolate phosphatase activity"/>
    <property type="evidence" value="ECO:0007669"/>
    <property type="project" value="TreeGrafter"/>
</dbReference>
<dbReference type="AlphaFoldDB" id="A0A1C0AL75"/>